<feature type="chain" id="PRO_5012316954" evidence="1">
    <location>
        <begin position="16"/>
        <end position="55"/>
    </location>
</feature>
<organism evidence="2">
    <name type="scientific">Anguilla anguilla</name>
    <name type="common">European freshwater eel</name>
    <name type="synonym">Muraena anguilla</name>
    <dbReference type="NCBI Taxonomy" id="7936"/>
    <lineage>
        <taxon>Eukaryota</taxon>
        <taxon>Metazoa</taxon>
        <taxon>Chordata</taxon>
        <taxon>Craniata</taxon>
        <taxon>Vertebrata</taxon>
        <taxon>Euteleostomi</taxon>
        <taxon>Actinopterygii</taxon>
        <taxon>Neopterygii</taxon>
        <taxon>Teleostei</taxon>
        <taxon>Anguilliformes</taxon>
        <taxon>Anguillidae</taxon>
        <taxon>Anguilla</taxon>
    </lineage>
</organism>
<sequence length="55" mass="6700">MFWFVFFLLPVSFDAHIGYKHSVNIKEVQRYLLTAKTHVELRLFSSDLRHICMWK</sequence>
<accession>A0A0E9WFX6</accession>
<reference evidence="2" key="1">
    <citation type="submission" date="2014-11" db="EMBL/GenBank/DDBJ databases">
        <authorList>
            <person name="Amaro Gonzalez C."/>
        </authorList>
    </citation>
    <scope>NUCLEOTIDE SEQUENCE</scope>
</reference>
<keyword evidence="1" id="KW-0732">Signal</keyword>
<dbReference type="AlphaFoldDB" id="A0A0E9WFX6"/>
<feature type="signal peptide" evidence="1">
    <location>
        <begin position="1"/>
        <end position="15"/>
    </location>
</feature>
<evidence type="ECO:0000256" key="1">
    <source>
        <dbReference type="SAM" id="SignalP"/>
    </source>
</evidence>
<dbReference type="EMBL" id="GBXM01019361">
    <property type="protein sequence ID" value="JAH89216.1"/>
    <property type="molecule type" value="Transcribed_RNA"/>
</dbReference>
<reference evidence="2" key="2">
    <citation type="journal article" date="2015" name="Fish Shellfish Immunol.">
        <title>Early steps in the European eel (Anguilla anguilla)-Vibrio vulnificus interaction in the gills: Role of the RtxA13 toxin.</title>
        <authorList>
            <person name="Callol A."/>
            <person name="Pajuelo D."/>
            <person name="Ebbesson L."/>
            <person name="Teles M."/>
            <person name="MacKenzie S."/>
            <person name="Amaro C."/>
        </authorList>
    </citation>
    <scope>NUCLEOTIDE SEQUENCE</scope>
</reference>
<evidence type="ECO:0000313" key="2">
    <source>
        <dbReference type="EMBL" id="JAH89216.1"/>
    </source>
</evidence>
<name>A0A0E9WFX6_ANGAN</name>
<protein>
    <submittedName>
        <fullName evidence="2">Uncharacterized protein</fullName>
    </submittedName>
</protein>
<proteinExistence type="predicted"/>